<keyword evidence="13" id="KW-1185">Reference proteome</keyword>
<comment type="similarity">
    <text evidence="2">Belongs to the 3-hydroxyacyl-CoA dehydrogenase family.</text>
</comment>
<dbReference type="InterPro" id="IPR006176">
    <property type="entry name" value="3-OHacyl-CoA_DH_NAD-bd"/>
</dbReference>
<evidence type="ECO:0000256" key="7">
    <source>
        <dbReference type="ARBA" id="ARBA00023098"/>
    </source>
</evidence>
<dbReference type="PANTHER" id="PTHR48075:SF7">
    <property type="entry name" value="3-HYDROXYACYL-COA DEHYDROGENASE-RELATED"/>
    <property type="match status" value="1"/>
</dbReference>
<proteinExistence type="inferred from homology"/>
<dbReference type="GO" id="GO:0070403">
    <property type="term" value="F:NAD+ binding"/>
    <property type="evidence" value="ECO:0007669"/>
    <property type="project" value="InterPro"/>
</dbReference>
<dbReference type="Proteomes" id="UP000006443">
    <property type="component" value="Unassembled WGS sequence"/>
</dbReference>
<dbReference type="InterPro" id="IPR036291">
    <property type="entry name" value="NAD(P)-bd_dom_sf"/>
</dbReference>
<dbReference type="STRING" id="555088.DealDRAFT_3005"/>
<evidence type="ECO:0000313" key="13">
    <source>
        <dbReference type="Proteomes" id="UP000006443"/>
    </source>
</evidence>
<evidence type="ECO:0000313" key="12">
    <source>
        <dbReference type="EMBL" id="EEG76163.1"/>
    </source>
</evidence>
<evidence type="ECO:0000256" key="6">
    <source>
        <dbReference type="ARBA" id="ARBA00023027"/>
    </source>
</evidence>
<dbReference type="OrthoDB" id="9771883at2"/>
<dbReference type="InterPro" id="IPR006108">
    <property type="entry name" value="3HC_DH_C"/>
</dbReference>
<evidence type="ECO:0000256" key="3">
    <source>
        <dbReference type="ARBA" id="ARBA00022832"/>
    </source>
</evidence>
<dbReference type="Pfam" id="PF00725">
    <property type="entry name" value="3HCDH"/>
    <property type="match status" value="1"/>
</dbReference>
<dbReference type="Gene3D" id="3.90.226.10">
    <property type="entry name" value="2-enoyl-CoA Hydratase, Chain A, domain 1"/>
    <property type="match status" value="1"/>
</dbReference>
<evidence type="ECO:0000256" key="8">
    <source>
        <dbReference type="ARBA" id="ARBA00049556"/>
    </source>
</evidence>
<evidence type="ECO:0000256" key="5">
    <source>
        <dbReference type="ARBA" id="ARBA00023002"/>
    </source>
</evidence>
<dbReference type="EMBL" id="ACJM01000024">
    <property type="protein sequence ID" value="EEG76163.1"/>
    <property type="molecule type" value="Genomic_DNA"/>
</dbReference>
<dbReference type="UniPathway" id="UPA00659"/>
<evidence type="ECO:0000259" key="11">
    <source>
        <dbReference type="Pfam" id="PF02737"/>
    </source>
</evidence>
<keyword evidence="6" id="KW-0520">NAD</keyword>
<dbReference type="Pfam" id="PF00378">
    <property type="entry name" value="ECH_1"/>
    <property type="match status" value="1"/>
</dbReference>
<dbReference type="Gene3D" id="3.40.50.720">
    <property type="entry name" value="NAD(P)-binding Rossmann-like Domain"/>
    <property type="match status" value="1"/>
</dbReference>
<evidence type="ECO:0000256" key="4">
    <source>
        <dbReference type="ARBA" id="ARBA00022963"/>
    </source>
</evidence>
<feature type="signal peptide" evidence="9">
    <location>
        <begin position="1"/>
        <end position="20"/>
    </location>
</feature>
<feature type="domain" description="3-hydroxyacyl-CoA dehydrogenase NAD binding" evidence="11">
    <location>
        <begin position="7"/>
        <end position="198"/>
    </location>
</feature>
<dbReference type="eggNOG" id="COG1250">
    <property type="taxonomic scope" value="Bacteria"/>
</dbReference>
<dbReference type="SUPFAM" id="SSF48179">
    <property type="entry name" value="6-phosphogluconate dehydrogenase C-terminal domain-like"/>
    <property type="match status" value="2"/>
</dbReference>
<evidence type="ECO:0000256" key="1">
    <source>
        <dbReference type="ARBA" id="ARBA00005005"/>
    </source>
</evidence>
<protein>
    <submittedName>
        <fullName evidence="12">3-hydroxyacyl-CoA dehydrogenase NAD-binding</fullName>
    </submittedName>
</protein>
<dbReference type="CDD" id="cd06558">
    <property type="entry name" value="crotonase-like"/>
    <property type="match status" value="1"/>
</dbReference>
<dbReference type="PANTHER" id="PTHR48075">
    <property type="entry name" value="3-HYDROXYACYL-COA DEHYDROGENASE FAMILY PROTEIN"/>
    <property type="match status" value="1"/>
</dbReference>
<sequence length="794" mass="87874">MRKIKSAAVLGAGTMGASIAAHLANVGIPCLVLDIVPPGLSEEEKKDPALRTQLARQGVENLKKMKPSPLYDVNDVSLLTPGNLEDDLSKISGVDWVIEVVAERMEIKKSLFAQVEKYWKPGTIVTTNTSGLSVNEMVSECSPDFRKHFFGTHFFNPPRYMKLLEVIPGEETDPALVEFMKDFGDRVLGKGVVLAKDTPNFIGNRIGVYGLLATVAAMKEEGFTPEEVDAVTGPAMGRPKSATFRTLDMVGLDIFLHVAQNVGEKVTEDWEKAAFEIPEFLQQMNEKRWLGAKTGQGFYKKEKNGKEKKILTLDLDTMEYREQKKAKFGSLEAAKNASSVPGRIKALLKADDKGSAFAWKALRDMMIYSAVKAEEIADDIVSVDRAMRWGFNWELGPFENWDAIGVKETAQRIEEDGKEVPALVKEMLAAGIDSFYKKEEGKTFFYDFKTKSYKELEVPFGTIFISDYKEKNGVIKSNTGASLIDIGDGVACLEIHSQRQALGPDVLSMMMKAADEVEKNWEGLVVASDTKNFCVGANLMMILMEAQAEEWDELHLAVRQFQQAMMSLKYCDKPVVAAPHGMALGGGYEILAHCDRIMPAAETYMGLVELGVGVIPAGGGTKEMVLRSSEAHMDNKDVDLTQMVISAFMTVAQAKVGTSAKEAQNLGYMRPTDQVVVNQDRRIFDAKQAVLGMARAGYKAPQTRKIRVIGENGLGTIKAGIFNMKEGRQISEYDAFLAEKLAYIMCGGNVDANTWVTEQYLLDLEREVFVELCMQPKTQQRMAHILKTGKPLRN</sequence>
<dbReference type="SUPFAM" id="SSF51735">
    <property type="entry name" value="NAD(P)-binding Rossmann-fold domains"/>
    <property type="match status" value="1"/>
</dbReference>
<dbReference type="Pfam" id="PF02737">
    <property type="entry name" value="3HCDH_N"/>
    <property type="match status" value="1"/>
</dbReference>
<evidence type="ECO:0000256" key="2">
    <source>
        <dbReference type="ARBA" id="ARBA00009463"/>
    </source>
</evidence>
<comment type="catalytic activity">
    <reaction evidence="8">
        <text>a (3S)-3-hydroxyacyl-CoA + NAD(+) = a 3-oxoacyl-CoA + NADH + H(+)</text>
        <dbReference type="Rhea" id="RHEA:22432"/>
        <dbReference type="ChEBI" id="CHEBI:15378"/>
        <dbReference type="ChEBI" id="CHEBI:57318"/>
        <dbReference type="ChEBI" id="CHEBI:57540"/>
        <dbReference type="ChEBI" id="CHEBI:57945"/>
        <dbReference type="ChEBI" id="CHEBI:90726"/>
        <dbReference type="EC" id="1.1.1.35"/>
    </reaction>
</comment>
<feature type="domain" description="3-hydroxyacyl-CoA dehydrogenase C-terminal" evidence="10">
    <location>
        <begin position="201"/>
        <end position="300"/>
    </location>
</feature>
<evidence type="ECO:0000259" key="10">
    <source>
        <dbReference type="Pfam" id="PF00725"/>
    </source>
</evidence>
<keyword evidence="5" id="KW-0560">Oxidoreductase</keyword>
<dbReference type="InterPro" id="IPR029045">
    <property type="entry name" value="ClpP/crotonase-like_dom_sf"/>
</dbReference>
<keyword evidence="3" id="KW-0276">Fatty acid metabolism</keyword>
<gene>
    <name evidence="12" type="ORF">DealDRAFT_3005</name>
</gene>
<feature type="chain" id="PRO_5039045984" evidence="9">
    <location>
        <begin position="21"/>
        <end position="794"/>
    </location>
</feature>
<dbReference type="SUPFAM" id="SSF52096">
    <property type="entry name" value="ClpP/crotonase"/>
    <property type="match status" value="1"/>
</dbReference>
<name>C0GKJ6_DETAL</name>
<dbReference type="RefSeq" id="WP_008518970.1">
    <property type="nucleotide sequence ID" value="NZ_ACJM01000024.1"/>
</dbReference>
<dbReference type="InterPro" id="IPR001753">
    <property type="entry name" value="Enoyl-CoA_hydra/iso"/>
</dbReference>
<dbReference type="AlphaFoldDB" id="C0GKJ6"/>
<comment type="caution">
    <text evidence="12">The sequence shown here is derived from an EMBL/GenBank/DDBJ whole genome shotgun (WGS) entry which is preliminary data.</text>
</comment>
<reference evidence="12 13" key="1">
    <citation type="submission" date="2009-02" db="EMBL/GenBank/DDBJ databases">
        <title>Sequencing of the draft genome and assembly of Dethiobacter alkaliphilus AHT 1.</title>
        <authorList>
            <consortium name="US DOE Joint Genome Institute (JGI-PGF)"/>
            <person name="Lucas S."/>
            <person name="Copeland A."/>
            <person name="Lapidus A."/>
            <person name="Glavina del Rio T."/>
            <person name="Dalin E."/>
            <person name="Tice H."/>
            <person name="Bruce D."/>
            <person name="Goodwin L."/>
            <person name="Pitluck S."/>
            <person name="Larimer F."/>
            <person name="Land M.L."/>
            <person name="Hauser L."/>
            <person name="Muyzer G."/>
        </authorList>
    </citation>
    <scope>NUCLEOTIDE SEQUENCE [LARGE SCALE GENOMIC DNA]</scope>
    <source>
        <strain evidence="12 13">AHT 1</strain>
    </source>
</reference>
<organism evidence="12 13">
    <name type="scientific">Dethiobacter alkaliphilus AHT 1</name>
    <dbReference type="NCBI Taxonomy" id="555088"/>
    <lineage>
        <taxon>Bacteria</taxon>
        <taxon>Bacillati</taxon>
        <taxon>Bacillota</taxon>
        <taxon>Dethiobacteria</taxon>
        <taxon>Dethiobacterales</taxon>
        <taxon>Dethiobacteraceae</taxon>
        <taxon>Dethiobacter</taxon>
    </lineage>
</organism>
<dbReference type="Gene3D" id="1.10.1040.50">
    <property type="match status" value="1"/>
</dbReference>
<keyword evidence="4" id="KW-0442">Lipid degradation</keyword>
<accession>C0GKJ6</accession>
<dbReference type="InterPro" id="IPR008927">
    <property type="entry name" value="6-PGluconate_DH-like_C_sf"/>
</dbReference>
<keyword evidence="7" id="KW-0443">Lipid metabolism</keyword>
<evidence type="ECO:0000256" key="9">
    <source>
        <dbReference type="SAM" id="SignalP"/>
    </source>
</evidence>
<dbReference type="GO" id="GO:0006635">
    <property type="term" value="P:fatty acid beta-oxidation"/>
    <property type="evidence" value="ECO:0007669"/>
    <property type="project" value="UniProtKB-UniPathway"/>
</dbReference>
<keyword evidence="9" id="KW-0732">Signal</keyword>
<comment type="pathway">
    <text evidence="1">Lipid metabolism; fatty acid beta-oxidation.</text>
</comment>
<dbReference type="eggNOG" id="COG1024">
    <property type="taxonomic scope" value="Bacteria"/>
</dbReference>
<dbReference type="GO" id="GO:0003857">
    <property type="term" value="F:(3S)-3-hydroxyacyl-CoA dehydrogenase (NAD+) activity"/>
    <property type="evidence" value="ECO:0007669"/>
    <property type="project" value="UniProtKB-EC"/>
</dbReference>